<dbReference type="SUPFAM" id="SSF47413">
    <property type="entry name" value="lambda repressor-like DNA-binding domains"/>
    <property type="match status" value="1"/>
</dbReference>
<dbReference type="Pfam" id="PF01381">
    <property type="entry name" value="HTH_3"/>
    <property type="match status" value="1"/>
</dbReference>
<dbReference type="Gene3D" id="1.10.260.40">
    <property type="entry name" value="lambda repressor-like DNA-binding domains"/>
    <property type="match status" value="1"/>
</dbReference>
<comment type="similarity">
    <text evidence="1">Belongs to the short-chain fatty acyl-CoA assimilation regulator (ScfR) family.</text>
</comment>
<dbReference type="InterPro" id="IPR052345">
    <property type="entry name" value="Rad_response_metalloprotease"/>
</dbReference>
<gene>
    <name evidence="3" type="ORF">QWT69_00730</name>
</gene>
<sequence>MFVGKKLTDIRLLHGYSRNELATLVNVSEQSIWQYENNYNGPKLEVVNKFKKLFNVKTKYFYEEKSCKTDFDPSLLAYRSKEINSIVKTRYEATHLEFIDGFINLLEGYIAYPENRLLIIRDYCIRFIGETSEHMDRTEVIRHIAEYARKELGLSDDNKKLLFVLEKNGVFVLEKHLDEDIDAYSTWSKNDKPFIILGTAKKSFVRRNFNLAHELGHLLLHYKMELSELTKSEYKKVEAEAHDFASYFLMPEKEFTKDIQQIKRLSNPNAYIDLKEKWSVSISAMAHYARKLGYLTYEQHRYFYASLNRYNYSYIEPLDDKIKVIRPGKVKSSLEFLFDNKIITLEDLITITNYNEKLIAKILGLNESLLSSYLKEPTFYGVSYIRERKI</sequence>
<dbReference type="EMBL" id="CP129118">
    <property type="protein sequence ID" value="WOV87679.1"/>
    <property type="molecule type" value="Genomic_DNA"/>
</dbReference>
<evidence type="ECO:0000256" key="1">
    <source>
        <dbReference type="ARBA" id="ARBA00007227"/>
    </source>
</evidence>
<evidence type="ECO:0000313" key="4">
    <source>
        <dbReference type="Proteomes" id="UP001303902"/>
    </source>
</evidence>
<protein>
    <submittedName>
        <fullName evidence="3">XRE family transcriptional regulator</fullName>
    </submittedName>
</protein>
<dbReference type="Proteomes" id="UP001303902">
    <property type="component" value="Chromosome"/>
</dbReference>
<feature type="domain" description="HTH cro/C1-type" evidence="2">
    <location>
        <begin position="7"/>
        <end position="61"/>
    </location>
</feature>
<proteinExistence type="inferred from homology"/>
<name>A0ABZ0L8E8_9BACL</name>
<dbReference type="SMART" id="SM00530">
    <property type="entry name" value="HTH_XRE"/>
    <property type="match status" value="1"/>
</dbReference>
<dbReference type="PROSITE" id="PS50943">
    <property type="entry name" value="HTH_CROC1"/>
    <property type="match status" value="1"/>
</dbReference>
<evidence type="ECO:0000313" key="3">
    <source>
        <dbReference type="EMBL" id="WOV87679.1"/>
    </source>
</evidence>
<accession>A0ABZ0L8E8</accession>
<dbReference type="InterPro" id="IPR010359">
    <property type="entry name" value="IrrE_HExxH"/>
</dbReference>
<dbReference type="CDD" id="cd00093">
    <property type="entry name" value="HTH_XRE"/>
    <property type="match status" value="1"/>
</dbReference>
<dbReference type="PANTHER" id="PTHR43236:SF1">
    <property type="entry name" value="BLL7220 PROTEIN"/>
    <property type="match status" value="1"/>
</dbReference>
<dbReference type="PANTHER" id="PTHR43236">
    <property type="entry name" value="ANTITOXIN HIGA1"/>
    <property type="match status" value="1"/>
</dbReference>
<reference evidence="3 4" key="1">
    <citation type="submission" date="2023-06" db="EMBL/GenBank/DDBJ databases">
        <title>Sporosarcina sp. nov., isolated from Korean tranditional fermented seafood 'Jeotgal'.</title>
        <authorList>
            <person name="Yang A.I."/>
            <person name="Shin N.-R."/>
        </authorList>
    </citation>
    <scope>NUCLEOTIDE SEQUENCE [LARGE SCALE GENOMIC DNA]</scope>
    <source>
        <strain evidence="3 4">T2O-4</strain>
    </source>
</reference>
<keyword evidence="4" id="KW-1185">Reference proteome</keyword>
<dbReference type="RefSeq" id="WP_317968018.1">
    <property type="nucleotide sequence ID" value="NZ_CP129118.1"/>
</dbReference>
<dbReference type="InterPro" id="IPR010982">
    <property type="entry name" value="Lambda_DNA-bd_dom_sf"/>
</dbReference>
<dbReference type="InterPro" id="IPR001387">
    <property type="entry name" value="Cro/C1-type_HTH"/>
</dbReference>
<evidence type="ECO:0000259" key="2">
    <source>
        <dbReference type="PROSITE" id="PS50943"/>
    </source>
</evidence>
<organism evidence="3 4">
    <name type="scientific">Sporosarcina oncorhynchi</name>
    <dbReference type="NCBI Taxonomy" id="3056444"/>
    <lineage>
        <taxon>Bacteria</taxon>
        <taxon>Bacillati</taxon>
        <taxon>Bacillota</taxon>
        <taxon>Bacilli</taxon>
        <taxon>Bacillales</taxon>
        <taxon>Caryophanaceae</taxon>
        <taxon>Sporosarcina</taxon>
    </lineage>
</organism>
<dbReference type="Gene3D" id="1.10.10.2910">
    <property type="match status" value="1"/>
</dbReference>
<dbReference type="Pfam" id="PF06114">
    <property type="entry name" value="Peptidase_M78"/>
    <property type="match status" value="1"/>
</dbReference>